<evidence type="ECO:0000256" key="2">
    <source>
        <dbReference type="SAM" id="SignalP"/>
    </source>
</evidence>
<feature type="domain" description="Tail specific protease" evidence="3">
    <location>
        <begin position="105"/>
        <end position="304"/>
    </location>
</feature>
<gene>
    <name evidence="4" type="ORF">B7Z12_01790</name>
</gene>
<reference evidence="4 5" key="1">
    <citation type="submission" date="2017-03" db="EMBL/GenBank/DDBJ databases">
        <title>Lifting the veil on microbial sulfur biogeochemistry in mining wastewaters.</title>
        <authorList>
            <person name="Kantor R.S."/>
            <person name="Colenbrander Nelson T."/>
            <person name="Marshall S."/>
            <person name="Bennett D."/>
            <person name="Apte S."/>
            <person name="Camacho D."/>
            <person name="Thomas B.C."/>
            <person name="Warren L.A."/>
            <person name="Banfield J.F."/>
        </authorList>
    </citation>
    <scope>NUCLEOTIDE SEQUENCE [LARGE SCALE GENOMIC DNA]</scope>
    <source>
        <strain evidence="4">32-67-7</strain>
    </source>
</reference>
<sequence>MMRSIAATAVAALLAFAAPVQASETLTPAQAGQVVDALVGSLSSYFDPAKAARVQAALRADRDRLSQISDRAALAEALSAVTLGVSGDQHLKVSVATASAQAPALSDAEQALLDQRLAYGLMSVRRLPANIGYLKLRYFEQTPAGAALIDSAMGMLQHTDALIIDLRENTGGGGAADERLLGHLARDPIVMAQLRWRRPDGREEIEQRKVSTPETGPLYPDKPLFVLTAKRTFSAAEEFAYDIQANRRGLLIGTRTRGGGNPSDRPAPPLGFGLTVFVPNGQAAHPLTGKGWEGVGVQPDVETSPEGALTEAYRRALAVAKPKVSTPRSEKERADAMADPAGALSADQKL</sequence>
<dbReference type="InterPro" id="IPR005151">
    <property type="entry name" value="Tail-specific_protease"/>
</dbReference>
<dbReference type="GO" id="GO:0008236">
    <property type="term" value="F:serine-type peptidase activity"/>
    <property type="evidence" value="ECO:0007669"/>
    <property type="project" value="InterPro"/>
</dbReference>
<dbReference type="SUPFAM" id="SSF52096">
    <property type="entry name" value="ClpP/crotonase"/>
    <property type="match status" value="1"/>
</dbReference>
<comment type="caution">
    <text evidence="4">The sequence shown here is derived from an EMBL/GenBank/DDBJ whole genome shotgun (WGS) entry which is preliminary data.</text>
</comment>
<dbReference type="AlphaFoldDB" id="A0A258DEE9"/>
<dbReference type="EMBL" id="NCDQ01000015">
    <property type="protein sequence ID" value="OYX06014.1"/>
    <property type="molecule type" value="Genomic_DNA"/>
</dbReference>
<feature type="chain" id="PRO_5013033828" description="Tail specific protease domain-containing protein" evidence="2">
    <location>
        <begin position="23"/>
        <end position="350"/>
    </location>
</feature>
<dbReference type="GO" id="GO:0006508">
    <property type="term" value="P:proteolysis"/>
    <property type="evidence" value="ECO:0007669"/>
    <property type="project" value="InterPro"/>
</dbReference>
<dbReference type="Proteomes" id="UP000215616">
    <property type="component" value="Unassembled WGS sequence"/>
</dbReference>
<dbReference type="PANTHER" id="PTHR11261:SF3">
    <property type="entry name" value="RETINOL-BINDING PROTEIN 3"/>
    <property type="match status" value="1"/>
</dbReference>
<dbReference type="PANTHER" id="PTHR11261">
    <property type="entry name" value="INTERPHOTORECEPTOR RETINOID-BINDING PROTEIN"/>
    <property type="match status" value="1"/>
</dbReference>
<proteinExistence type="predicted"/>
<evidence type="ECO:0000313" key="4">
    <source>
        <dbReference type="EMBL" id="OYX06014.1"/>
    </source>
</evidence>
<dbReference type="InterPro" id="IPR029045">
    <property type="entry name" value="ClpP/crotonase-like_dom_sf"/>
</dbReference>
<dbReference type="SMART" id="SM00245">
    <property type="entry name" value="TSPc"/>
    <property type="match status" value="1"/>
</dbReference>
<dbReference type="Gene3D" id="3.90.226.10">
    <property type="entry name" value="2-enoyl-CoA Hydratase, Chain A, domain 1"/>
    <property type="match status" value="1"/>
</dbReference>
<name>A0A258DEE9_CAUVI</name>
<dbReference type="Gene3D" id="3.30.750.44">
    <property type="match status" value="1"/>
</dbReference>
<evidence type="ECO:0000256" key="1">
    <source>
        <dbReference type="SAM" id="MobiDB-lite"/>
    </source>
</evidence>
<protein>
    <recommendedName>
        <fullName evidence="3">Tail specific protease domain-containing protein</fullName>
    </recommendedName>
</protein>
<dbReference type="Pfam" id="PF03572">
    <property type="entry name" value="Peptidase_S41"/>
    <property type="match status" value="1"/>
</dbReference>
<feature type="signal peptide" evidence="2">
    <location>
        <begin position="1"/>
        <end position="22"/>
    </location>
</feature>
<evidence type="ECO:0000313" key="5">
    <source>
        <dbReference type="Proteomes" id="UP000215616"/>
    </source>
</evidence>
<evidence type="ECO:0000259" key="3">
    <source>
        <dbReference type="SMART" id="SM00245"/>
    </source>
</evidence>
<feature type="region of interest" description="Disordered" evidence="1">
    <location>
        <begin position="320"/>
        <end position="350"/>
    </location>
</feature>
<dbReference type="CDD" id="cd07563">
    <property type="entry name" value="Peptidase_S41_IRBP"/>
    <property type="match status" value="1"/>
</dbReference>
<keyword evidence="2" id="KW-0732">Signal</keyword>
<accession>A0A258DEE9</accession>
<organism evidence="4 5">
    <name type="scientific">Caulobacter vibrioides</name>
    <name type="common">Caulobacter crescentus</name>
    <dbReference type="NCBI Taxonomy" id="155892"/>
    <lineage>
        <taxon>Bacteria</taxon>
        <taxon>Pseudomonadati</taxon>
        <taxon>Pseudomonadota</taxon>
        <taxon>Alphaproteobacteria</taxon>
        <taxon>Caulobacterales</taxon>
        <taxon>Caulobacteraceae</taxon>
        <taxon>Caulobacter</taxon>
    </lineage>
</organism>